<dbReference type="RefSeq" id="WP_172686637.1">
    <property type="nucleotide sequence ID" value="NZ_KP342511.1"/>
</dbReference>
<accession>A0A0D5MBB5</accession>
<keyword evidence="3" id="KW-0614">Plasmid</keyword>
<keyword evidence="1" id="KW-0472">Membrane</keyword>
<reference evidence="3" key="1">
    <citation type="journal article" date="2015" name="J. Antimicrob. Chemother.">
        <title>Vancomycin-resistant Enterococcus faecium harbouring vanN in Canada: a case and complete sequence of pEfm12493 harbouring the vanN operon.</title>
        <authorList>
            <person name="Boyd D.A."/>
            <person name="Levesque S."/>
            <person name="Picard A.C."/>
            <person name="Golding G.R."/>
        </authorList>
    </citation>
    <scope>NUCLEOTIDE SEQUENCE</scope>
    <source>
        <strain evidence="3">N12-493</strain>
        <plasmid evidence="3">pEfm12493</plasmid>
    </source>
</reference>
<sequence length="68" mass="7813">MWKKYGSPTVCLLISLIIPFLGTSFVYVDKNGIVYEPGFYSVIIGEIGFLVSSIWFIARYWRNKKISS</sequence>
<evidence type="ECO:0000313" key="3">
    <source>
        <dbReference type="EMBL" id="AJY53565.1"/>
    </source>
</evidence>
<feature type="transmembrane region" description="Helical" evidence="1">
    <location>
        <begin position="7"/>
        <end position="27"/>
    </location>
</feature>
<keyword evidence="1" id="KW-0812">Transmembrane</keyword>
<dbReference type="AlphaFoldDB" id="A0A0D5MBB5"/>
<feature type="transmembrane region" description="Helical" evidence="1">
    <location>
        <begin position="39"/>
        <end position="58"/>
    </location>
</feature>
<dbReference type="EMBL" id="KP342511">
    <property type="protein sequence ID" value="AJY53565.1"/>
    <property type="molecule type" value="Genomic_DNA"/>
</dbReference>
<geneLocation type="plasmid" evidence="3">
    <name>pEfm12493</name>
</geneLocation>
<name>A0A0D5MBB5_ENTFC</name>
<feature type="domain" description="DUF3955" evidence="2">
    <location>
        <begin position="5"/>
        <end position="61"/>
    </location>
</feature>
<keyword evidence="1" id="KW-1133">Transmembrane helix</keyword>
<proteinExistence type="predicted"/>
<evidence type="ECO:0000256" key="1">
    <source>
        <dbReference type="SAM" id="Phobius"/>
    </source>
</evidence>
<dbReference type="InterPro" id="IPR025016">
    <property type="entry name" value="DUF3955"/>
</dbReference>
<protein>
    <recommendedName>
        <fullName evidence="2">DUF3955 domain-containing protein</fullName>
    </recommendedName>
</protein>
<dbReference type="Pfam" id="PF13127">
    <property type="entry name" value="DUF3955"/>
    <property type="match status" value="1"/>
</dbReference>
<organism evidence="3">
    <name type="scientific">Enterococcus faecium</name>
    <name type="common">Streptococcus faecium</name>
    <dbReference type="NCBI Taxonomy" id="1352"/>
    <lineage>
        <taxon>Bacteria</taxon>
        <taxon>Bacillati</taxon>
        <taxon>Bacillota</taxon>
        <taxon>Bacilli</taxon>
        <taxon>Lactobacillales</taxon>
        <taxon>Enterococcaceae</taxon>
        <taxon>Enterococcus</taxon>
    </lineage>
</organism>
<evidence type="ECO:0000259" key="2">
    <source>
        <dbReference type="Pfam" id="PF13127"/>
    </source>
</evidence>
<gene>
    <name evidence="3" type="ORF">pEfm12493_081</name>
</gene>